<accession>A0A2T2XDJ7</accession>
<dbReference type="Proteomes" id="UP000242972">
    <property type="component" value="Unassembled WGS sequence"/>
</dbReference>
<keyword evidence="1" id="KW-0378">Hydrolase</keyword>
<name>A0A2T2XDJ7_9FIRM</name>
<protein>
    <recommendedName>
        <fullName evidence="4">HAD family hydrolase</fullName>
    </recommendedName>
</protein>
<dbReference type="InterPro" id="IPR006439">
    <property type="entry name" value="HAD-SF_hydro_IA"/>
</dbReference>
<dbReference type="PANTHER" id="PTHR43316:SF3">
    <property type="entry name" value="HALOACID DEHALOGENASE, TYPE II (AFU_ORTHOLOGUE AFUA_2G07750)-RELATED"/>
    <property type="match status" value="1"/>
</dbReference>
<dbReference type="SUPFAM" id="SSF56784">
    <property type="entry name" value="HAD-like"/>
    <property type="match status" value="1"/>
</dbReference>
<dbReference type="Pfam" id="PF00702">
    <property type="entry name" value="Hydrolase"/>
    <property type="match status" value="1"/>
</dbReference>
<dbReference type="SFLD" id="SFLDG01129">
    <property type="entry name" value="C1.5:_HAD__Beta-PGM__Phosphata"/>
    <property type="match status" value="1"/>
</dbReference>
<dbReference type="InterPro" id="IPR036412">
    <property type="entry name" value="HAD-like_sf"/>
</dbReference>
<comment type="caution">
    <text evidence="2">The sequence shown here is derived from an EMBL/GenBank/DDBJ whole genome shotgun (WGS) entry which is preliminary data.</text>
</comment>
<dbReference type="InterPro" id="IPR051540">
    <property type="entry name" value="S-2-haloacid_dehalogenase"/>
</dbReference>
<dbReference type="PRINTS" id="PR00413">
    <property type="entry name" value="HADHALOGNASE"/>
</dbReference>
<dbReference type="AlphaFoldDB" id="A0A2T2XDJ7"/>
<evidence type="ECO:0000313" key="2">
    <source>
        <dbReference type="EMBL" id="PSR32594.1"/>
    </source>
</evidence>
<gene>
    <name evidence="2" type="ORF">C7B46_13585</name>
</gene>
<dbReference type="NCBIfam" id="TIGR01549">
    <property type="entry name" value="HAD-SF-IA-v1"/>
    <property type="match status" value="1"/>
</dbReference>
<dbReference type="Gene3D" id="3.40.50.1000">
    <property type="entry name" value="HAD superfamily/HAD-like"/>
    <property type="match status" value="1"/>
</dbReference>
<dbReference type="EMBL" id="PXYW01000035">
    <property type="protein sequence ID" value="PSR32594.1"/>
    <property type="molecule type" value="Genomic_DNA"/>
</dbReference>
<proteinExistence type="predicted"/>
<evidence type="ECO:0008006" key="4">
    <source>
        <dbReference type="Google" id="ProtNLM"/>
    </source>
</evidence>
<evidence type="ECO:0000256" key="1">
    <source>
        <dbReference type="ARBA" id="ARBA00022801"/>
    </source>
</evidence>
<reference evidence="2 3" key="1">
    <citation type="journal article" date="2014" name="BMC Genomics">
        <title>Comparison of environmental and isolate Sulfobacillus genomes reveals diverse carbon, sulfur, nitrogen, and hydrogen metabolisms.</title>
        <authorList>
            <person name="Justice N.B."/>
            <person name="Norman A."/>
            <person name="Brown C.T."/>
            <person name="Singh A."/>
            <person name="Thomas B.C."/>
            <person name="Banfield J.F."/>
        </authorList>
    </citation>
    <scope>NUCLEOTIDE SEQUENCE [LARGE SCALE GENOMIC DNA]</scope>
    <source>
        <strain evidence="2">AMDSBA4</strain>
    </source>
</reference>
<dbReference type="InterPro" id="IPR023214">
    <property type="entry name" value="HAD_sf"/>
</dbReference>
<dbReference type="PANTHER" id="PTHR43316">
    <property type="entry name" value="HYDROLASE, HALOACID DELAHOGENASE-RELATED"/>
    <property type="match status" value="1"/>
</dbReference>
<organism evidence="2 3">
    <name type="scientific">Sulfobacillus benefaciens</name>
    <dbReference type="NCBI Taxonomy" id="453960"/>
    <lineage>
        <taxon>Bacteria</taxon>
        <taxon>Bacillati</taxon>
        <taxon>Bacillota</taxon>
        <taxon>Clostridia</taxon>
        <taxon>Eubacteriales</taxon>
        <taxon>Clostridiales Family XVII. Incertae Sedis</taxon>
        <taxon>Sulfobacillus</taxon>
    </lineage>
</organism>
<dbReference type="GO" id="GO:0016787">
    <property type="term" value="F:hydrolase activity"/>
    <property type="evidence" value="ECO:0007669"/>
    <property type="project" value="UniProtKB-KW"/>
</dbReference>
<evidence type="ECO:0000313" key="3">
    <source>
        <dbReference type="Proteomes" id="UP000242972"/>
    </source>
</evidence>
<dbReference type="SFLD" id="SFLDS00003">
    <property type="entry name" value="Haloacid_Dehalogenase"/>
    <property type="match status" value="1"/>
</dbReference>
<sequence length="235" mass="25487">MLKAILFDLDQTLLDLDGDAFLDAYVEALADHMAPLVSPEAFRKALWSAATAALAVEHPGRTNHAVIWETIAAQLPVSAESLEQQATAFNATHLAHVYPGGGPKPGAHAVIHAARQRHLAMAVATTPIYDVTVIRERLRRAGLDTVSWDLIASDTFYTTKPHPTYFVEVATRLGVAPRECLMVGDDFFADLPARQVGMATFYVGPLQRDLPVGPHGTLIDLATQLAVTNDLDDEQ</sequence>